<keyword evidence="1" id="KW-0808">Transferase</keyword>
<evidence type="ECO:0000313" key="2">
    <source>
        <dbReference type="Proteomes" id="UP001150581"/>
    </source>
</evidence>
<dbReference type="EC" id="2.6.1.1" evidence="1"/>
<organism evidence="1 2">
    <name type="scientific">Kickxella alabastrina</name>
    <dbReference type="NCBI Taxonomy" id="61397"/>
    <lineage>
        <taxon>Eukaryota</taxon>
        <taxon>Fungi</taxon>
        <taxon>Fungi incertae sedis</taxon>
        <taxon>Zoopagomycota</taxon>
        <taxon>Kickxellomycotina</taxon>
        <taxon>Kickxellomycetes</taxon>
        <taxon>Kickxellales</taxon>
        <taxon>Kickxellaceae</taxon>
        <taxon>Kickxella</taxon>
    </lineage>
</organism>
<keyword evidence="2" id="KW-1185">Reference proteome</keyword>
<accession>A0ACC1HWQ7</accession>
<sequence>MLAALKSAAVLKPSSLRQLATWAHIPMGPPDTILGITEAFKRDPHAQKMNLGAGAYRTDNGHPYVLSSVRKAEHSLLAQLQDKEYLPITGLAQFTDAATKLAYGAQSPALQGGRLAVTQSISGTGALRIGAEFLSKHYPNHQVYLPNPTWGNHGAIFRASGLEVKQYRYFDKSTNGLNLEAMLEDIREMPQGSVVLLHACAHNPTGVDPSLEQWAEIQQAMEEKGHLAFFDMAYQGFASGNADRDAGALRMFVEGDRVPVVLAQSFAKNMGLYGERVGTFSVVSNDKEERDRVLSQMKILIRPLYSNPPVYGARIAAEVLTNEELRKEWLAEVKMMADRIIGMRSALRSELENLGSKREWKHVTDQIGMFCYTGLLPEQVDSLARDYHIYLTRDGRVSIAGITSGNV</sequence>
<reference evidence="1" key="1">
    <citation type="submission" date="2022-07" db="EMBL/GenBank/DDBJ databases">
        <title>Phylogenomic reconstructions and comparative analyses of Kickxellomycotina fungi.</title>
        <authorList>
            <person name="Reynolds N.K."/>
            <person name="Stajich J.E."/>
            <person name="Barry K."/>
            <person name="Grigoriev I.V."/>
            <person name="Crous P."/>
            <person name="Smith M.E."/>
        </authorList>
    </citation>
    <scope>NUCLEOTIDE SEQUENCE</scope>
    <source>
        <strain evidence="1">Benny 63K</strain>
    </source>
</reference>
<name>A0ACC1HWQ7_9FUNG</name>
<gene>
    <name evidence="1" type="primary">AAT1_2</name>
    <name evidence="1" type="ORF">LPJ66_011762</name>
</gene>
<feature type="non-terminal residue" evidence="1">
    <location>
        <position position="407"/>
    </location>
</feature>
<dbReference type="EMBL" id="JANBPG010003798">
    <property type="protein sequence ID" value="KAJ1879096.1"/>
    <property type="molecule type" value="Genomic_DNA"/>
</dbReference>
<keyword evidence="1" id="KW-0032">Aminotransferase</keyword>
<protein>
    <submittedName>
        <fullName evidence="1">Aspartate transaminase aat1</fullName>
        <ecNumber evidence="1">2.6.1.1</ecNumber>
    </submittedName>
</protein>
<evidence type="ECO:0000313" key="1">
    <source>
        <dbReference type="EMBL" id="KAJ1879096.1"/>
    </source>
</evidence>
<comment type="caution">
    <text evidence="1">The sequence shown here is derived from an EMBL/GenBank/DDBJ whole genome shotgun (WGS) entry which is preliminary data.</text>
</comment>
<dbReference type="Proteomes" id="UP001150581">
    <property type="component" value="Unassembled WGS sequence"/>
</dbReference>
<proteinExistence type="predicted"/>